<organism evidence="2 3">
    <name type="scientific">Liparis tanakae</name>
    <name type="common">Tanaka's snailfish</name>
    <dbReference type="NCBI Taxonomy" id="230148"/>
    <lineage>
        <taxon>Eukaryota</taxon>
        <taxon>Metazoa</taxon>
        <taxon>Chordata</taxon>
        <taxon>Craniata</taxon>
        <taxon>Vertebrata</taxon>
        <taxon>Euteleostomi</taxon>
        <taxon>Actinopterygii</taxon>
        <taxon>Neopterygii</taxon>
        <taxon>Teleostei</taxon>
        <taxon>Neoteleostei</taxon>
        <taxon>Acanthomorphata</taxon>
        <taxon>Eupercaria</taxon>
        <taxon>Perciformes</taxon>
        <taxon>Cottioidei</taxon>
        <taxon>Cottales</taxon>
        <taxon>Liparidae</taxon>
        <taxon>Liparis</taxon>
    </lineage>
</organism>
<protein>
    <submittedName>
        <fullName evidence="2">Uncharacterized protein</fullName>
    </submittedName>
</protein>
<evidence type="ECO:0000256" key="1">
    <source>
        <dbReference type="SAM" id="MobiDB-lite"/>
    </source>
</evidence>
<dbReference type="AlphaFoldDB" id="A0A4Z2EGQ3"/>
<accession>A0A4Z2EGQ3</accession>
<comment type="caution">
    <text evidence="2">The sequence shown here is derived from an EMBL/GenBank/DDBJ whole genome shotgun (WGS) entry which is preliminary data.</text>
</comment>
<feature type="region of interest" description="Disordered" evidence="1">
    <location>
        <begin position="1"/>
        <end position="45"/>
    </location>
</feature>
<feature type="region of interest" description="Disordered" evidence="1">
    <location>
        <begin position="57"/>
        <end position="144"/>
    </location>
</feature>
<proteinExistence type="predicted"/>
<reference evidence="2 3" key="1">
    <citation type="submission" date="2019-03" db="EMBL/GenBank/DDBJ databases">
        <title>First draft genome of Liparis tanakae, snailfish: a comprehensive survey of snailfish specific genes.</title>
        <authorList>
            <person name="Kim W."/>
            <person name="Song I."/>
            <person name="Jeong J.-H."/>
            <person name="Kim D."/>
            <person name="Kim S."/>
            <person name="Ryu S."/>
            <person name="Song J.Y."/>
            <person name="Lee S.K."/>
        </authorList>
    </citation>
    <scope>NUCLEOTIDE SEQUENCE [LARGE SCALE GENOMIC DNA]</scope>
    <source>
        <tissue evidence="2">Muscle</tissue>
    </source>
</reference>
<evidence type="ECO:0000313" key="2">
    <source>
        <dbReference type="EMBL" id="TNN28107.1"/>
    </source>
</evidence>
<dbReference type="EMBL" id="SRLO01007298">
    <property type="protein sequence ID" value="TNN28107.1"/>
    <property type="molecule type" value="Genomic_DNA"/>
</dbReference>
<feature type="compositionally biased region" description="Low complexity" evidence="1">
    <location>
        <begin position="31"/>
        <end position="42"/>
    </location>
</feature>
<evidence type="ECO:0000313" key="3">
    <source>
        <dbReference type="Proteomes" id="UP000314294"/>
    </source>
</evidence>
<gene>
    <name evidence="2" type="ORF">EYF80_061746</name>
</gene>
<keyword evidence="3" id="KW-1185">Reference proteome</keyword>
<name>A0A4Z2EGQ3_9TELE</name>
<dbReference type="Proteomes" id="UP000314294">
    <property type="component" value="Unassembled WGS sequence"/>
</dbReference>
<sequence length="144" mass="15085">MSSVKASPVPCLKLSDTAQDLHPSPRSEDPVASSSRVSAGAGQQDVSLLTIVGSSISPTRLQTSSSSLASSPTGNITSPSAPSGPTNDNAPKARSKMDEPRVQSTLLHHCKMATGWQQEPEPCSAPTDLRPSTCCRAESYDHVR</sequence>
<feature type="compositionally biased region" description="Polar residues" evidence="1">
    <location>
        <begin position="72"/>
        <end position="89"/>
    </location>
</feature>